<evidence type="ECO:0000256" key="1">
    <source>
        <dbReference type="SAM" id="MobiDB-lite"/>
    </source>
</evidence>
<proteinExistence type="predicted"/>
<dbReference type="KEGG" id="hut:Huta_2058"/>
<feature type="compositionally biased region" description="Polar residues" evidence="1">
    <location>
        <begin position="166"/>
        <end position="180"/>
    </location>
</feature>
<dbReference type="AlphaFoldDB" id="C7NTN5"/>
<protein>
    <submittedName>
        <fullName evidence="2">Uncharacterized protein</fullName>
    </submittedName>
</protein>
<evidence type="ECO:0000313" key="2">
    <source>
        <dbReference type="EMBL" id="ACV12225.1"/>
    </source>
</evidence>
<keyword evidence="3" id="KW-1185">Reference proteome</keyword>
<feature type="region of interest" description="Disordered" evidence="1">
    <location>
        <begin position="163"/>
        <end position="185"/>
    </location>
</feature>
<dbReference type="Proteomes" id="UP000002071">
    <property type="component" value="Chromosome"/>
</dbReference>
<accession>C7NTN5</accession>
<name>C7NTN5_HALUD</name>
<dbReference type="EMBL" id="CP001687">
    <property type="protein sequence ID" value="ACV12225.1"/>
    <property type="molecule type" value="Genomic_DNA"/>
</dbReference>
<organism evidence="2 3">
    <name type="scientific">Halorhabdus utahensis (strain DSM 12940 / JCM 11049 / AX-2)</name>
    <dbReference type="NCBI Taxonomy" id="519442"/>
    <lineage>
        <taxon>Archaea</taxon>
        <taxon>Methanobacteriati</taxon>
        <taxon>Methanobacteriota</taxon>
        <taxon>Stenosarchaea group</taxon>
        <taxon>Halobacteria</taxon>
        <taxon>Halobacteriales</taxon>
        <taxon>Haloarculaceae</taxon>
        <taxon>Halorhabdus</taxon>
    </lineage>
</organism>
<dbReference type="HOGENOM" id="CLU_1275296_0_0_2"/>
<sequence length="216" mass="23839">MVMDALANLGLVATGTAAAGLIARYGIQRFSTLVEDGIDRSAEVAEQGIDRSAAVVEDGIEQFFETKLARQRAETEARRVASSRIHEKRASVVRELYRRFVQFDRDVRALETRASNEQRRRQATESRNDLETYYAEHKIYFPSETCEVVEALLDAMTHVVDGARDTGSQDGRSEGATTVGSGLGGRRDLAGADIDELTDTFENHCRALLGVDREGP</sequence>
<evidence type="ECO:0000313" key="3">
    <source>
        <dbReference type="Proteomes" id="UP000002071"/>
    </source>
</evidence>
<reference evidence="2 3" key="1">
    <citation type="journal article" date="2009" name="Stand. Genomic Sci.">
        <title>Complete genome sequence of Halorhabdus utahensis type strain (AX-2).</title>
        <authorList>
            <person name="Anderson I."/>
            <person name="Tindall B.J."/>
            <person name="Pomrenke H."/>
            <person name="Goker M."/>
            <person name="Lapidus A."/>
            <person name="Nolan M."/>
            <person name="Copeland A."/>
            <person name="Glavina Del Rio T."/>
            <person name="Chen F."/>
            <person name="Tice H."/>
            <person name="Cheng J.F."/>
            <person name="Lucas S."/>
            <person name="Chertkov O."/>
            <person name="Bruce D."/>
            <person name="Brettin T."/>
            <person name="Detter J.C."/>
            <person name="Han C."/>
            <person name="Goodwin L."/>
            <person name="Land M."/>
            <person name="Hauser L."/>
            <person name="Chang Y.J."/>
            <person name="Jeffries C.D."/>
            <person name="Pitluck S."/>
            <person name="Pati A."/>
            <person name="Mavromatis K."/>
            <person name="Ivanova N."/>
            <person name="Ovchinnikova G."/>
            <person name="Chen A."/>
            <person name="Palaniappan K."/>
            <person name="Chain P."/>
            <person name="Rohde M."/>
            <person name="Bristow J."/>
            <person name="Eisen J.A."/>
            <person name="Markowitz V."/>
            <person name="Hugenholtz P."/>
            <person name="Kyrpides N.C."/>
            <person name="Klenk H.P."/>
        </authorList>
    </citation>
    <scope>NUCLEOTIDE SEQUENCE [LARGE SCALE GENOMIC DNA]</scope>
    <source>
        <strain evidence="3">DSM 12940 / JCM 11049 / AX-2</strain>
    </source>
</reference>
<gene>
    <name evidence="2" type="ordered locus">Huta_2058</name>
</gene>